<proteinExistence type="predicted"/>
<dbReference type="InterPro" id="IPR013882">
    <property type="entry name" value="Ctp1_C"/>
</dbReference>
<dbReference type="GO" id="GO:0006281">
    <property type="term" value="P:DNA repair"/>
    <property type="evidence" value="ECO:0007669"/>
    <property type="project" value="InterPro"/>
</dbReference>
<keyword evidence="3" id="KW-0539">Nucleus</keyword>
<feature type="compositionally biased region" description="Basic and acidic residues" evidence="5">
    <location>
        <begin position="347"/>
        <end position="360"/>
    </location>
</feature>
<accession>A0A381L9G2</accession>
<protein>
    <submittedName>
        <fullName evidence="7">BgtA-20914</fullName>
    </submittedName>
</protein>
<dbReference type="EMBL" id="UIGY01000084">
    <property type="protein sequence ID" value="SUZ10523.1"/>
    <property type="molecule type" value="Genomic_DNA"/>
</dbReference>
<evidence type="ECO:0000259" key="6">
    <source>
        <dbReference type="Pfam" id="PF08573"/>
    </source>
</evidence>
<feature type="compositionally biased region" description="Polar residues" evidence="5">
    <location>
        <begin position="361"/>
        <end position="370"/>
    </location>
</feature>
<dbReference type="Pfam" id="PF08573">
    <property type="entry name" value="SAE2"/>
    <property type="match status" value="1"/>
</dbReference>
<keyword evidence="2" id="KW-0227">DNA damage</keyword>
<sequence>MVTMKSIEEGKQELQRSVSQLFALLDQKIKSEPNSKSVTVIEKEKLRILQEDSARVKDLIDDNERLANELERLRTVTALDESIKYDNISSSRKSGFKLTRPKSLDSDILRANGITGSKQLPDFQTSNSSVQKTDYQRLVQKYHILSENCNQLREAWKRIEFKLREQKQKCQEWASLLDRKNAYIQEKNRTIKDLELEIRELKHALAENNTALIVPTKELTYFTQSSDSVNERNLSLALPDQNNSRDPDATKTPELMNSDILDNKSPSGMGACQPLLPALPILPDNNDCQSSEMKSSEKCYVSSTASSSMSSPLQNLGSNREMLPKLKKLPEKKLLSSTQRIPKRKSREREDNSAHTKTKDTSSSPANILKTNCLHESIEVNDLDEERPDSRKKKFLGSSGEPKRIFRTSNKRLWPKNGSSGYIDRIIIDRSQHLNALKLPREIDTKLSIIPQNNFENISVHSSASKSSAKKSQLTSNQESENASIKNTAVENDFVMTVPENENILSQFIDSSQILAVNSPVVPTRPKKNTKDSDIRLEIPCVSETKEETPPSSPPTIETIHEPVEMKSQLFSKDSPQEMSTASRNSYTFKIDGYEGHKNKSPFSRRCAKLKSENTRKKKYLYKTPLRNRPVEDLNSRDFKINPAYNQGFKYAFSEVVRGHLRDNLQGCLKPCCAPQYRALAEMSCNQNKSPTSSQEEKNRTIMKEFLGDNAYKLKNMGIEERRELLIQARTRSLANKHGRHRHAYEAPESPVGIWRADFPSTQEAIEDSRRIREKEREIVEKRYAEAMRPGGAFKFRDE</sequence>
<keyword evidence="4" id="KW-0175">Coiled coil</keyword>
<feature type="compositionally biased region" description="Basic and acidic residues" evidence="5">
    <location>
        <begin position="322"/>
        <end position="334"/>
    </location>
</feature>
<gene>
    <name evidence="7" type="ORF">BGT96224V2_LOCUS3732</name>
</gene>
<feature type="non-terminal residue" evidence="7">
    <location>
        <position position="799"/>
    </location>
</feature>
<feature type="region of interest" description="Disordered" evidence="5">
    <location>
        <begin position="460"/>
        <end position="485"/>
    </location>
</feature>
<name>A0A381L9G2_BLUGR</name>
<evidence type="ECO:0000256" key="2">
    <source>
        <dbReference type="ARBA" id="ARBA00022763"/>
    </source>
</evidence>
<dbReference type="GO" id="GO:0005634">
    <property type="term" value="C:nucleus"/>
    <property type="evidence" value="ECO:0007669"/>
    <property type="project" value="UniProtKB-SubCell"/>
</dbReference>
<comment type="subcellular location">
    <subcellularLocation>
        <location evidence="1">Nucleus</location>
    </subcellularLocation>
</comment>
<evidence type="ECO:0000256" key="3">
    <source>
        <dbReference type="ARBA" id="ARBA00023242"/>
    </source>
</evidence>
<evidence type="ECO:0000256" key="1">
    <source>
        <dbReference type="ARBA" id="ARBA00004123"/>
    </source>
</evidence>
<feature type="region of interest" description="Disordered" evidence="5">
    <location>
        <begin position="235"/>
        <end position="272"/>
    </location>
</feature>
<evidence type="ECO:0000313" key="7">
    <source>
        <dbReference type="EMBL" id="SUZ10523.1"/>
    </source>
</evidence>
<feature type="compositionally biased region" description="Polar residues" evidence="5">
    <location>
        <begin position="473"/>
        <end position="485"/>
    </location>
</feature>
<evidence type="ECO:0000256" key="5">
    <source>
        <dbReference type="SAM" id="MobiDB-lite"/>
    </source>
</evidence>
<evidence type="ECO:0000256" key="4">
    <source>
        <dbReference type="SAM" id="Coils"/>
    </source>
</evidence>
<feature type="coiled-coil region" evidence="4">
    <location>
        <begin position="135"/>
        <end position="211"/>
    </location>
</feature>
<dbReference type="AlphaFoldDB" id="A0A381L9G2"/>
<feature type="coiled-coil region" evidence="4">
    <location>
        <begin position="49"/>
        <end position="76"/>
    </location>
</feature>
<feature type="compositionally biased region" description="Low complexity" evidence="5">
    <location>
        <begin position="302"/>
        <end position="311"/>
    </location>
</feature>
<reference evidence="7" key="1">
    <citation type="submission" date="2018-07" db="EMBL/GenBank/DDBJ databases">
        <authorList>
            <person name="Quirk P.G."/>
            <person name="Krulwich T.A."/>
        </authorList>
    </citation>
    <scope>NUCLEOTIDE SEQUENCE</scope>
    <source>
        <strain evidence="7">96224</strain>
    </source>
</reference>
<feature type="compositionally biased region" description="Low complexity" evidence="5">
    <location>
        <begin position="462"/>
        <end position="472"/>
    </location>
</feature>
<feature type="region of interest" description="Disordered" evidence="5">
    <location>
        <begin position="299"/>
        <end position="402"/>
    </location>
</feature>
<organism evidence="7">
    <name type="scientific">Blumeria graminis f. sp. tritici 96224</name>
    <dbReference type="NCBI Taxonomy" id="1268274"/>
    <lineage>
        <taxon>Eukaryota</taxon>
        <taxon>Fungi</taxon>
        <taxon>Dikarya</taxon>
        <taxon>Ascomycota</taxon>
        <taxon>Pezizomycotina</taxon>
        <taxon>Leotiomycetes</taxon>
        <taxon>Erysiphales</taxon>
        <taxon>Erysiphaceae</taxon>
        <taxon>Blumeria</taxon>
    </lineage>
</organism>
<feature type="domain" description="DNA endonuclease activator Ctp1 C-terminal" evidence="6">
    <location>
        <begin position="652"/>
        <end position="764"/>
    </location>
</feature>
<dbReference type="OrthoDB" id="5801062at2759"/>